<sequence>MSSISSRLLLFLCVLCAASWVAPARADIVLAAKRITVAGVDLQNVQARVTPGTPAGTLQLTLQADKADIPGLGWRRVGLDLDGTLQRDPQLRWMFDGSTKVTGAPGRALDHALLALVMDTTSNTLQIDLEQGKTQVNAALPLDQTTHAQISLKQLPAAWLQGLLGSVWSGHVTGGRLDAELALDVRDHGIQSSGDFTLAGIGFDTPAGTLAGQGLAGRGRLGIDTTGGAARIDFDGNLHDGQLLLGTIFAKLPAHPVQLALTAEADHGAVALSRLRVNDPGAMQIDGSLAFDARGHLQKLHLTRFHAAFPVAYQRYGQAWLNTLGLQNLHIDGQIDGHLDLAADGLRSFAFRTDGLDMADGAGRLGVGNLRGGLDWSAQGERPATTLAWDNLKVYHLANGAAVSHWQSRGGSLALQQPLTMSVLGGQLRLGSLDWRPAAAKGQRLSTSLAVTGVDMAAFSKAMGWPQFPGTLAGAIPSLHWVDDRIELDGGLSVSVFGGFIDITGMTLQQPFGVNPVLTGNVSLKQLDLAAFTSVFDFGSITGRMDGHINNLRLVDWTPVAFQASLLAGGGGRISQRAVNNLTTVGGGGIAGGLQGAVLKLFKNFSYKRIGLNCTLQANVCQMGGLDSSPDGYTIVEGSGLPHLEVIGHQTRVDWPTLVRRLKAAVEGSGPEIR</sequence>
<organism evidence="2 3">
    <name type="scientific">Rhodanobacter glycinis</name>
    <dbReference type="NCBI Taxonomy" id="582702"/>
    <lineage>
        <taxon>Bacteria</taxon>
        <taxon>Pseudomonadati</taxon>
        <taxon>Pseudomonadota</taxon>
        <taxon>Gammaproteobacteria</taxon>
        <taxon>Lysobacterales</taxon>
        <taxon>Rhodanobacteraceae</taxon>
        <taxon>Rhodanobacter</taxon>
    </lineage>
</organism>
<dbReference type="EMBL" id="FOSR01000015">
    <property type="protein sequence ID" value="SFL11573.1"/>
    <property type="molecule type" value="Genomic_DNA"/>
</dbReference>
<gene>
    <name evidence="2" type="ORF">SAMN05192579_11529</name>
</gene>
<proteinExistence type="predicted"/>
<protein>
    <recommendedName>
        <fullName evidence="4">Dicarboxylate transport</fullName>
    </recommendedName>
</protein>
<evidence type="ECO:0000313" key="2">
    <source>
        <dbReference type="EMBL" id="SFL11573.1"/>
    </source>
</evidence>
<feature type="chain" id="PRO_5011538518" description="Dicarboxylate transport" evidence="1">
    <location>
        <begin position="27"/>
        <end position="674"/>
    </location>
</feature>
<evidence type="ECO:0000256" key="1">
    <source>
        <dbReference type="SAM" id="SignalP"/>
    </source>
</evidence>
<name>A0A1I4F298_9GAMM</name>
<reference evidence="3" key="1">
    <citation type="submission" date="2016-10" db="EMBL/GenBank/DDBJ databases">
        <authorList>
            <person name="Varghese N."/>
            <person name="Submissions S."/>
        </authorList>
    </citation>
    <scope>NUCLEOTIDE SEQUENCE [LARGE SCALE GENOMIC DNA]</scope>
    <source>
        <strain evidence="3">MO64</strain>
    </source>
</reference>
<feature type="signal peptide" evidence="1">
    <location>
        <begin position="1"/>
        <end position="26"/>
    </location>
</feature>
<evidence type="ECO:0008006" key="4">
    <source>
        <dbReference type="Google" id="ProtNLM"/>
    </source>
</evidence>
<accession>A0A1I4F298</accession>
<dbReference type="RefSeq" id="WP_092704837.1">
    <property type="nucleotide sequence ID" value="NZ_FOSR01000015.1"/>
</dbReference>
<dbReference type="AlphaFoldDB" id="A0A1I4F298"/>
<keyword evidence="1" id="KW-0732">Signal</keyword>
<dbReference type="Proteomes" id="UP000198725">
    <property type="component" value="Unassembled WGS sequence"/>
</dbReference>
<evidence type="ECO:0000313" key="3">
    <source>
        <dbReference type="Proteomes" id="UP000198725"/>
    </source>
</evidence>
<keyword evidence="3" id="KW-1185">Reference proteome</keyword>